<dbReference type="GO" id="GO:0004222">
    <property type="term" value="F:metalloendopeptidase activity"/>
    <property type="evidence" value="ECO:0007669"/>
    <property type="project" value="InterPro"/>
</dbReference>
<dbReference type="Proteomes" id="UP000193944">
    <property type="component" value="Unassembled WGS sequence"/>
</dbReference>
<dbReference type="SUPFAM" id="SSF55486">
    <property type="entry name" value="Metalloproteases ('zincins'), catalytic domain"/>
    <property type="match status" value="1"/>
</dbReference>
<feature type="coiled-coil region" evidence="1">
    <location>
        <begin position="257"/>
        <end position="309"/>
    </location>
</feature>
<reference evidence="4 5" key="1">
    <citation type="submission" date="2016-08" db="EMBL/GenBank/DDBJ databases">
        <title>A Parts List for Fungal Cellulosomes Revealed by Comparative Genomics.</title>
        <authorList>
            <consortium name="DOE Joint Genome Institute"/>
            <person name="Haitjema C.H."/>
            <person name="Gilmore S.P."/>
            <person name="Henske J.K."/>
            <person name="Solomon K.V."/>
            <person name="De Groot R."/>
            <person name="Kuo A."/>
            <person name="Mondo S.J."/>
            <person name="Salamov A.A."/>
            <person name="Labutti K."/>
            <person name="Zhao Z."/>
            <person name="Chiniquy J."/>
            <person name="Barry K."/>
            <person name="Brewer H.M."/>
            <person name="Purvine S.O."/>
            <person name="Wright A.T."/>
            <person name="Boxma B."/>
            <person name="Van Alen T."/>
            <person name="Hackstein J.H."/>
            <person name="Baker S.E."/>
            <person name="Grigoriev I.V."/>
            <person name="O'Malley M.A."/>
        </authorList>
    </citation>
    <scope>NUCLEOTIDE SEQUENCE [LARGE SCALE GENOMIC DNA]</scope>
    <source>
        <strain evidence="4 5">S4</strain>
    </source>
</reference>
<dbReference type="InterPro" id="IPR000718">
    <property type="entry name" value="Peptidase_M13"/>
</dbReference>
<dbReference type="Gene3D" id="3.40.390.10">
    <property type="entry name" value="Collagenase (Catalytic Domain)"/>
    <property type="match status" value="2"/>
</dbReference>
<dbReference type="Gene3D" id="1.10.1380.10">
    <property type="entry name" value="Neutral endopeptidase , domain2"/>
    <property type="match status" value="2"/>
</dbReference>
<keyword evidence="1" id="KW-0175">Coiled coil</keyword>
<dbReference type="AlphaFoldDB" id="A0A1Y1VYA2"/>
<name>A0A1Y1VYA2_9FUNG</name>
<evidence type="ECO:0000256" key="1">
    <source>
        <dbReference type="SAM" id="Coils"/>
    </source>
</evidence>
<sequence>MKFKNISIIISLLSLNLKVFSVPLKENKVHCKLVKNLNKPKNVINDIDTLEDEVYDTLPVDNIDNDTKVTDIVDLDVESVPVFDTNECTTKECIENSKRILSSLDTSVNPCDNFYEFSCGGWIAENNNHPNKNPGYSIFDQISDNVQADLFKILNSDYKINENLSPKEQEYDEKLFNTMKKFYTALLNQHDGLTTLLAELHNNYINIFFDIGVNGSPDFPYELPSITFYCPETYLGDTLLEDELSKEGLSLEGEFKNENEYNEYRQKQEKIADITKKYIRKVIQTIYGSNKIENRIDKMIESIMKVEKQLKLSIIEDDISNNSLKPIYSTEPTELADYVYDKENEENEETEYITDEVTTDNEYYYDYYEDINIKTLNEKYPLINWKLYFEKRFKYYGLEIQINEESVISMDKNFEYLYKYIKEISNEDLANYIEWSIIKKIIEISYNNYSYLISDQLQQVRMEYQNSKYSILDDNEKYLEYNFMKKKVKKEIEGENTNIFKESDVDSKCFNFINDYMPLALSKYYVEKKFTGNDKSEAMNMVENIRNAMINRIKGLQWLDESTREYAIKKVSNIKYILGHSDYIMNVENLYYQYKFFKPMQDDDPCFYY</sequence>
<dbReference type="Pfam" id="PF05649">
    <property type="entry name" value="Peptidase_M13_N"/>
    <property type="match status" value="1"/>
</dbReference>
<evidence type="ECO:0000313" key="4">
    <source>
        <dbReference type="EMBL" id="ORX65986.1"/>
    </source>
</evidence>
<evidence type="ECO:0000256" key="2">
    <source>
        <dbReference type="SAM" id="SignalP"/>
    </source>
</evidence>
<gene>
    <name evidence="4" type="ORF">BCR32DRAFT_250561</name>
</gene>
<dbReference type="EMBL" id="MCFG01000451">
    <property type="protein sequence ID" value="ORX65986.1"/>
    <property type="molecule type" value="Genomic_DNA"/>
</dbReference>
<reference evidence="4 5" key="2">
    <citation type="submission" date="2016-08" db="EMBL/GenBank/DDBJ databases">
        <title>Pervasive Adenine N6-methylation of Active Genes in Fungi.</title>
        <authorList>
            <consortium name="DOE Joint Genome Institute"/>
            <person name="Mondo S.J."/>
            <person name="Dannebaum R.O."/>
            <person name="Kuo R.C."/>
            <person name="Labutti K."/>
            <person name="Haridas S."/>
            <person name="Kuo A."/>
            <person name="Salamov A."/>
            <person name="Ahrendt S.R."/>
            <person name="Lipzen A."/>
            <person name="Sullivan W."/>
            <person name="Andreopoulos W.B."/>
            <person name="Clum A."/>
            <person name="Lindquist E."/>
            <person name="Daum C."/>
            <person name="Ramamoorthy G.K."/>
            <person name="Gryganskyi A."/>
            <person name="Culley D."/>
            <person name="Magnuson J.K."/>
            <person name="James T.Y."/>
            <person name="O'Malley M.A."/>
            <person name="Stajich J.E."/>
            <person name="Spatafora J.W."/>
            <person name="Visel A."/>
            <person name="Grigoriev I.V."/>
        </authorList>
    </citation>
    <scope>NUCLEOTIDE SEQUENCE [LARGE SCALE GENOMIC DNA]</scope>
    <source>
        <strain evidence="4 5">S4</strain>
    </source>
</reference>
<comment type="caution">
    <text evidence="4">The sequence shown here is derived from an EMBL/GenBank/DDBJ whole genome shotgun (WGS) entry which is preliminary data.</text>
</comment>
<dbReference type="PANTHER" id="PTHR11733:SF167">
    <property type="entry name" value="FI17812P1-RELATED"/>
    <property type="match status" value="1"/>
</dbReference>
<protein>
    <submittedName>
        <fullName evidence="4">Zincin</fullName>
    </submittedName>
</protein>
<dbReference type="InterPro" id="IPR024079">
    <property type="entry name" value="MetalloPept_cat_dom_sf"/>
</dbReference>
<keyword evidence="5" id="KW-1185">Reference proteome</keyword>
<feature type="chain" id="PRO_5013276883" evidence="2">
    <location>
        <begin position="22"/>
        <end position="609"/>
    </location>
</feature>
<dbReference type="PANTHER" id="PTHR11733">
    <property type="entry name" value="ZINC METALLOPROTEASE FAMILY M13 NEPRILYSIN-RELATED"/>
    <property type="match status" value="1"/>
</dbReference>
<evidence type="ECO:0000313" key="5">
    <source>
        <dbReference type="Proteomes" id="UP000193944"/>
    </source>
</evidence>
<feature type="domain" description="Peptidase M13 N-terminal" evidence="3">
    <location>
        <begin position="110"/>
        <end position="579"/>
    </location>
</feature>
<keyword evidence="2" id="KW-0732">Signal</keyword>
<proteinExistence type="predicted"/>
<organism evidence="4 5">
    <name type="scientific">Anaeromyces robustus</name>
    <dbReference type="NCBI Taxonomy" id="1754192"/>
    <lineage>
        <taxon>Eukaryota</taxon>
        <taxon>Fungi</taxon>
        <taxon>Fungi incertae sedis</taxon>
        <taxon>Chytridiomycota</taxon>
        <taxon>Chytridiomycota incertae sedis</taxon>
        <taxon>Neocallimastigomycetes</taxon>
        <taxon>Neocallimastigales</taxon>
        <taxon>Neocallimastigaceae</taxon>
        <taxon>Anaeromyces</taxon>
    </lineage>
</organism>
<dbReference type="GO" id="GO:0016485">
    <property type="term" value="P:protein processing"/>
    <property type="evidence" value="ECO:0007669"/>
    <property type="project" value="TreeGrafter"/>
</dbReference>
<dbReference type="GO" id="GO:0005886">
    <property type="term" value="C:plasma membrane"/>
    <property type="evidence" value="ECO:0007669"/>
    <property type="project" value="TreeGrafter"/>
</dbReference>
<dbReference type="PROSITE" id="PS51885">
    <property type="entry name" value="NEPRILYSIN"/>
    <property type="match status" value="1"/>
</dbReference>
<dbReference type="OrthoDB" id="6475849at2759"/>
<dbReference type="InterPro" id="IPR008753">
    <property type="entry name" value="Peptidase_M13_N"/>
</dbReference>
<evidence type="ECO:0000259" key="3">
    <source>
        <dbReference type="Pfam" id="PF05649"/>
    </source>
</evidence>
<feature type="signal peptide" evidence="2">
    <location>
        <begin position="1"/>
        <end position="21"/>
    </location>
</feature>
<dbReference type="InterPro" id="IPR042089">
    <property type="entry name" value="Peptidase_M13_dom_2"/>
</dbReference>
<accession>A0A1Y1VYA2</accession>